<feature type="compositionally biased region" description="Polar residues" evidence="4">
    <location>
        <begin position="1"/>
        <end position="12"/>
    </location>
</feature>
<dbReference type="PANTHER" id="PTHR47893">
    <property type="entry name" value="REGULATORY PROTEIN PCHR"/>
    <property type="match status" value="1"/>
</dbReference>
<dbReference type="SUPFAM" id="SSF46689">
    <property type="entry name" value="Homeodomain-like"/>
    <property type="match status" value="2"/>
</dbReference>
<dbReference type="PROSITE" id="PS01124">
    <property type="entry name" value="HTH_ARAC_FAMILY_2"/>
    <property type="match status" value="1"/>
</dbReference>
<gene>
    <name evidence="6" type="ORF">DEO68_07240</name>
</gene>
<evidence type="ECO:0000256" key="4">
    <source>
        <dbReference type="SAM" id="MobiDB-lite"/>
    </source>
</evidence>
<feature type="region of interest" description="Disordered" evidence="4">
    <location>
        <begin position="1"/>
        <end position="21"/>
    </location>
</feature>
<reference evidence="6" key="1">
    <citation type="journal article" date="2018" name="Nat. Biotechnol.">
        <title>A standardized bacterial taxonomy based on genome phylogeny substantially revises the tree of life.</title>
        <authorList>
            <person name="Parks D.H."/>
            <person name="Chuvochina M."/>
            <person name="Waite D.W."/>
            <person name="Rinke C."/>
            <person name="Skarshewski A."/>
            <person name="Chaumeil P.A."/>
            <person name="Hugenholtz P."/>
        </authorList>
    </citation>
    <scope>NUCLEOTIDE SEQUENCE [LARGE SCALE GENOMIC DNA]</scope>
    <source>
        <strain evidence="6">UBA11284</strain>
    </source>
</reference>
<dbReference type="Pfam" id="PF12833">
    <property type="entry name" value="HTH_18"/>
    <property type="match status" value="1"/>
</dbReference>
<dbReference type="EMBL" id="DOTR01000034">
    <property type="protein sequence ID" value="HCA01964.1"/>
    <property type="molecule type" value="Genomic_DNA"/>
</dbReference>
<dbReference type="InterPro" id="IPR053142">
    <property type="entry name" value="PchR_regulatory_protein"/>
</dbReference>
<dbReference type="AlphaFoldDB" id="A0A3D0KEU2"/>
<protein>
    <submittedName>
        <fullName evidence="6">AraC family transcriptional regulator</fullName>
    </submittedName>
</protein>
<dbReference type="GO" id="GO:0043565">
    <property type="term" value="F:sequence-specific DNA binding"/>
    <property type="evidence" value="ECO:0007669"/>
    <property type="project" value="InterPro"/>
</dbReference>
<accession>A0A3D0KEU2</accession>
<proteinExistence type="predicted"/>
<evidence type="ECO:0000256" key="2">
    <source>
        <dbReference type="ARBA" id="ARBA00023125"/>
    </source>
</evidence>
<dbReference type="InterPro" id="IPR009057">
    <property type="entry name" value="Homeodomain-like_sf"/>
</dbReference>
<sequence length="304" mass="33683">MLIHMQTDSLSMPSDAPLPAEKPLQGSQCCVLDDGLSIVLTRYRAKHTIVEESHTPHTGAGVIVTFGLQGHSDYRERWGPRIDFGHGHTTVTTFDHSQGERHIPEGETVLQLRLVASSGWLARYLGERYQAALPASGGIRPLAFQPTSSASRAHLQALQACLQTGGSRIQQHIHALSLLGEQLEALLPEPRPTQHIASVDAERIVQAREILLSELDRPLTLTYLGARVGLGEQKLKQGFRRMFGTTPQHFLHQQRMRHAHALLESGQQVAQAAYATGYRHPSNFSSAFTRFFGYAPKAIKRRKS</sequence>
<keyword evidence="3" id="KW-0804">Transcription</keyword>
<dbReference type="InterPro" id="IPR018062">
    <property type="entry name" value="HTH_AraC-typ_CS"/>
</dbReference>
<evidence type="ECO:0000259" key="5">
    <source>
        <dbReference type="PROSITE" id="PS01124"/>
    </source>
</evidence>
<dbReference type="SMART" id="SM00342">
    <property type="entry name" value="HTH_ARAC"/>
    <property type="match status" value="1"/>
</dbReference>
<evidence type="ECO:0000256" key="3">
    <source>
        <dbReference type="ARBA" id="ARBA00023163"/>
    </source>
</evidence>
<keyword evidence="2" id="KW-0238">DNA-binding</keyword>
<dbReference type="PANTHER" id="PTHR47893:SF1">
    <property type="entry name" value="REGULATORY PROTEIN PCHR"/>
    <property type="match status" value="1"/>
</dbReference>
<organism evidence="6">
    <name type="scientific">Halomonas campaniensis</name>
    <dbReference type="NCBI Taxonomy" id="213554"/>
    <lineage>
        <taxon>Bacteria</taxon>
        <taxon>Pseudomonadati</taxon>
        <taxon>Pseudomonadota</taxon>
        <taxon>Gammaproteobacteria</taxon>
        <taxon>Oceanospirillales</taxon>
        <taxon>Halomonadaceae</taxon>
        <taxon>Halomonas</taxon>
    </lineage>
</organism>
<evidence type="ECO:0000313" key="6">
    <source>
        <dbReference type="EMBL" id="HCA01964.1"/>
    </source>
</evidence>
<dbReference type="PROSITE" id="PS00041">
    <property type="entry name" value="HTH_ARAC_FAMILY_1"/>
    <property type="match status" value="1"/>
</dbReference>
<comment type="caution">
    <text evidence="6">The sequence shown here is derived from an EMBL/GenBank/DDBJ whole genome shotgun (WGS) entry which is preliminary data.</text>
</comment>
<feature type="domain" description="HTH araC/xylS-type" evidence="5">
    <location>
        <begin position="205"/>
        <end position="302"/>
    </location>
</feature>
<evidence type="ECO:0000256" key="1">
    <source>
        <dbReference type="ARBA" id="ARBA00023015"/>
    </source>
</evidence>
<keyword evidence="1" id="KW-0805">Transcription regulation</keyword>
<name>A0A3D0KEU2_9GAMM</name>
<dbReference type="Gene3D" id="1.10.10.60">
    <property type="entry name" value="Homeodomain-like"/>
    <property type="match status" value="1"/>
</dbReference>
<dbReference type="InterPro" id="IPR018060">
    <property type="entry name" value="HTH_AraC"/>
</dbReference>
<dbReference type="GO" id="GO:0003700">
    <property type="term" value="F:DNA-binding transcription factor activity"/>
    <property type="evidence" value="ECO:0007669"/>
    <property type="project" value="InterPro"/>
</dbReference>